<evidence type="ECO:0008006" key="3">
    <source>
        <dbReference type="Google" id="ProtNLM"/>
    </source>
</evidence>
<dbReference type="GO" id="GO:0003700">
    <property type="term" value="F:DNA-binding transcription factor activity"/>
    <property type="evidence" value="ECO:0007669"/>
    <property type="project" value="InterPro"/>
</dbReference>
<evidence type="ECO:0000313" key="1">
    <source>
        <dbReference type="EMBL" id="GCB28858.1"/>
    </source>
</evidence>
<reference evidence="1 2" key="1">
    <citation type="submission" date="2018-10" db="EMBL/GenBank/DDBJ databases">
        <title>Draft Genome Sequence of Anaerotignum sp. KCTC 15736.</title>
        <authorList>
            <person name="Choi S.H."/>
            <person name="Kim J.S."/>
            <person name="Kang S.W."/>
            <person name="Lee J.S."/>
            <person name="Park S.H."/>
        </authorList>
    </citation>
    <scope>NUCLEOTIDE SEQUENCE [LARGE SCALE GENOMIC DNA]</scope>
    <source>
        <strain evidence="1 2">KCTC 15736</strain>
    </source>
</reference>
<dbReference type="InterPro" id="IPR036390">
    <property type="entry name" value="WH_DNA-bd_sf"/>
</dbReference>
<evidence type="ECO:0000313" key="2">
    <source>
        <dbReference type="Proteomes" id="UP000287361"/>
    </source>
</evidence>
<dbReference type="InterPro" id="IPR036388">
    <property type="entry name" value="WH-like_DNA-bd_sf"/>
</dbReference>
<dbReference type="SUPFAM" id="SSF46785">
    <property type="entry name" value="Winged helix' DNA-binding domain"/>
    <property type="match status" value="1"/>
</dbReference>
<dbReference type="EMBL" id="BHVZ01000001">
    <property type="protein sequence ID" value="GCB28858.1"/>
    <property type="molecule type" value="Genomic_DNA"/>
</dbReference>
<sequence>MRQFTKIEKEAPIDFENFRIHMQREMILRKLKEGGYRITKQRIAVIDIILENDCGSCKEILYKTSKINKKIGTATVYRTLNMLEEIGAINRRNLYKFSEMTEPAEGRVITVMLEDGGKLHLDAAEWNRVLQTGLRDCGYLKDERVLSVKNVYKTDAI</sequence>
<dbReference type="Pfam" id="PF01475">
    <property type="entry name" value="FUR"/>
    <property type="match status" value="1"/>
</dbReference>
<dbReference type="InterPro" id="IPR002481">
    <property type="entry name" value="FUR"/>
</dbReference>
<proteinExistence type="predicted"/>
<comment type="caution">
    <text evidence="1">The sequence shown here is derived from an EMBL/GenBank/DDBJ whole genome shotgun (WGS) entry which is preliminary data.</text>
</comment>
<gene>
    <name evidence="1" type="ORF">KGMB03357_05190</name>
</gene>
<name>A0A401LBG0_9FIRM</name>
<keyword evidence="2" id="KW-1185">Reference proteome</keyword>
<protein>
    <recommendedName>
        <fullName evidence="3">Fur family transcriptional regulator</fullName>
    </recommendedName>
</protein>
<dbReference type="Gene3D" id="1.10.10.10">
    <property type="entry name" value="Winged helix-like DNA-binding domain superfamily/Winged helix DNA-binding domain"/>
    <property type="match status" value="1"/>
</dbReference>
<dbReference type="Proteomes" id="UP000287361">
    <property type="component" value="Unassembled WGS sequence"/>
</dbReference>
<accession>A0A401LBG0</accession>
<organism evidence="1 2">
    <name type="scientific">Anaerotignum faecicola</name>
    <dbReference type="NCBI Taxonomy" id="2358141"/>
    <lineage>
        <taxon>Bacteria</taxon>
        <taxon>Bacillati</taxon>
        <taxon>Bacillota</taxon>
        <taxon>Clostridia</taxon>
        <taxon>Lachnospirales</taxon>
        <taxon>Anaerotignaceae</taxon>
        <taxon>Anaerotignum</taxon>
    </lineage>
</organism>
<dbReference type="AlphaFoldDB" id="A0A401LBG0"/>